<dbReference type="PROSITE" id="PS50893">
    <property type="entry name" value="ABC_TRANSPORTER_2"/>
    <property type="match status" value="1"/>
</dbReference>
<accession>A0A9E7DIP0</accession>
<feature type="domain" description="ABC transporter" evidence="5">
    <location>
        <begin position="3"/>
        <end position="234"/>
    </location>
</feature>
<evidence type="ECO:0000256" key="1">
    <source>
        <dbReference type="ARBA" id="ARBA00022448"/>
    </source>
</evidence>
<proteinExistence type="predicted"/>
<dbReference type="Gene3D" id="3.40.50.300">
    <property type="entry name" value="P-loop containing nucleotide triphosphate hydrolases"/>
    <property type="match status" value="1"/>
</dbReference>
<dbReference type="EC" id="7.6.2.9" evidence="4"/>
<evidence type="ECO:0000256" key="2">
    <source>
        <dbReference type="ARBA" id="ARBA00022741"/>
    </source>
</evidence>
<dbReference type="PANTHER" id="PTHR42781:SF4">
    <property type="entry name" value="SPERMIDINE_PUTRESCINE IMPORT ATP-BINDING PROTEIN POTA"/>
    <property type="match status" value="1"/>
</dbReference>
<name>A0A9E7DIP0_9FIRM</name>
<dbReference type="InterPro" id="IPR003439">
    <property type="entry name" value="ABC_transporter-like_ATP-bd"/>
</dbReference>
<dbReference type="RefSeq" id="WP_249242396.1">
    <property type="nucleotide sequence ID" value="NZ_CP096649.1"/>
</dbReference>
<protein>
    <recommendedName>
        <fullName evidence="4">ABC-type quaternary amine transporter</fullName>
        <ecNumber evidence="4">7.6.2.9</ecNumber>
    </recommendedName>
</protein>
<dbReference type="Proteomes" id="UP000831151">
    <property type="component" value="Chromosome"/>
</dbReference>
<evidence type="ECO:0000313" key="6">
    <source>
        <dbReference type="EMBL" id="UQK58842.1"/>
    </source>
</evidence>
<dbReference type="InterPro" id="IPR003593">
    <property type="entry name" value="AAA+_ATPase"/>
</dbReference>
<reference evidence="6" key="1">
    <citation type="submission" date="2022-04" db="EMBL/GenBank/DDBJ databases">
        <title>Complete genome sequences of Ezakiella coagulans and Fenollaria massiliensis.</title>
        <authorList>
            <person name="France M.T."/>
            <person name="Clifford J."/>
            <person name="Narina S."/>
            <person name="Rutt L."/>
            <person name="Ravel J."/>
        </authorList>
    </citation>
    <scope>NUCLEOTIDE SEQUENCE</scope>
    <source>
        <strain evidence="6">C0061C2</strain>
    </source>
</reference>
<dbReference type="GO" id="GO:0005524">
    <property type="term" value="F:ATP binding"/>
    <property type="evidence" value="ECO:0007669"/>
    <property type="project" value="UniProtKB-KW"/>
</dbReference>
<dbReference type="AlphaFoldDB" id="A0A9E7DIP0"/>
<dbReference type="InterPro" id="IPR017871">
    <property type="entry name" value="ABC_transporter-like_CS"/>
</dbReference>
<keyword evidence="3 6" id="KW-0067">ATP-binding</keyword>
<dbReference type="InterPro" id="IPR050093">
    <property type="entry name" value="ABC_SmlMolc_Importer"/>
</dbReference>
<evidence type="ECO:0000313" key="7">
    <source>
        <dbReference type="Proteomes" id="UP000831151"/>
    </source>
</evidence>
<dbReference type="PANTHER" id="PTHR42781">
    <property type="entry name" value="SPERMIDINE/PUTRESCINE IMPORT ATP-BINDING PROTEIN POTA"/>
    <property type="match status" value="1"/>
</dbReference>
<dbReference type="KEGG" id="fms:M1R53_06290"/>
<dbReference type="EMBL" id="CP096649">
    <property type="protein sequence ID" value="UQK58842.1"/>
    <property type="molecule type" value="Genomic_DNA"/>
</dbReference>
<evidence type="ECO:0000259" key="5">
    <source>
        <dbReference type="PROSITE" id="PS50893"/>
    </source>
</evidence>
<evidence type="ECO:0000256" key="4">
    <source>
        <dbReference type="ARBA" id="ARBA00066388"/>
    </source>
</evidence>
<evidence type="ECO:0000256" key="3">
    <source>
        <dbReference type="ARBA" id="ARBA00022840"/>
    </source>
</evidence>
<dbReference type="SUPFAM" id="SSF52540">
    <property type="entry name" value="P-loop containing nucleoside triphosphate hydrolases"/>
    <property type="match status" value="1"/>
</dbReference>
<dbReference type="InterPro" id="IPR027417">
    <property type="entry name" value="P-loop_NTPase"/>
</dbReference>
<dbReference type="FunFam" id="3.40.50.300:FF:000425">
    <property type="entry name" value="Probable ABC transporter, ATP-binding subunit"/>
    <property type="match status" value="1"/>
</dbReference>
<organism evidence="6 7">
    <name type="scientific">Fenollaria massiliensis</name>
    <dbReference type="NCBI Taxonomy" id="938288"/>
    <lineage>
        <taxon>Bacteria</taxon>
        <taxon>Bacillati</taxon>
        <taxon>Bacillota</taxon>
        <taxon>Clostridia</taxon>
        <taxon>Eubacteriales</taxon>
        <taxon>Fenollaria</taxon>
    </lineage>
</organism>
<dbReference type="GO" id="GO:0015418">
    <property type="term" value="F:ABC-type quaternary ammonium compound transporting activity"/>
    <property type="evidence" value="ECO:0007669"/>
    <property type="project" value="UniProtKB-EC"/>
</dbReference>
<dbReference type="SMART" id="SM00382">
    <property type="entry name" value="AAA"/>
    <property type="match status" value="1"/>
</dbReference>
<keyword evidence="2" id="KW-0547">Nucleotide-binding</keyword>
<gene>
    <name evidence="6" type="ORF">M1R53_06290</name>
</gene>
<keyword evidence="7" id="KW-1185">Reference proteome</keyword>
<dbReference type="Pfam" id="PF00005">
    <property type="entry name" value="ABC_tran"/>
    <property type="match status" value="1"/>
</dbReference>
<dbReference type="PROSITE" id="PS00211">
    <property type="entry name" value="ABC_TRANSPORTER_1"/>
    <property type="match status" value="1"/>
</dbReference>
<sequence length="320" mass="36504">MFLEVNNISKKYDDKYAIKDVSFSLEEGKFLCLLGPSGSGKSTILHSIGGFIKHDGDIVLAGKSIKDLSPEDRDVSTVFQSFGLFPHMNVLKNVMYGLKFKEKDKTKKEKEAEAREVLRVVGLSGYEKRYPSELSGGEKQRVALARSLVIRPKLLLMDEPLSSLDAKLRTEMQFEIRRIQREFNITTIFVTHDQKEAFVMADEIIIINHGEIASQGTPKDIYNHPKNEFTLDFIGNKNIIKGKYVRPEKIRPDANGEEFIIKDITFNGETIELDIENDEHKLEMLILNDDVDYKLGDKIKVKYEMEDIDESTTRLDTASC</sequence>
<dbReference type="GO" id="GO:0016887">
    <property type="term" value="F:ATP hydrolysis activity"/>
    <property type="evidence" value="ECO:0007669"/>
    <property type="project" value="InterPro"/>
</dbReference>
<keyword evidence="1" id="KW-0813">Transport</keyword>